<proteinExistence type="predicted"/>
<name>A0A9P4SJ53_9PEZI</name>
<feature type="coiled-coil region" evidence="1">
    <location>
        <begin position="317"/>
        <end position="348"/>
    </location>
</feature>
<evidence type="ECO:0000313" key="3">
    <source>
        <dbReference type="EMBL" id="KAF2843244.1"/>
    </source>
</evidence>
<dbReference type="Proteomes" id="UP000799429">
    <property type="component" value="Unassembled WGS sequence"/>
</dbReference>
<dbReference type="EMBL" id="MU006089">
    <property type="protein sequence ID" value="KAF2843244.1"/>
    <property type="molecule type" value="Genomic_DNA"/>
</dbReference>
<feature type="compositionally biased region" description="Polar residues" evidence="2">
    <location>
        <begin position="367"/>
        <end position="388"/>
    </location>
</feature>
<accession>A0A9P4SJ53</accession>
<gene>
    <name evidence="3" type="ORF">M501DRAFT_69973</name>
</gene>
<keyword evidence="4" id="KW-1185">Reference proteome</keyword>
<evidence type="ECO:0000256" key="2">
    <source>
        <dbReference type="SAM" id="MobiDB-lite"/>
    </source>
</evidence>
<dbReference type="AlphaFoldDB" id="A0A9P4SJ53"/>
<feature type="region of interest" description="Disordered" evidence="2">
    <location>
        <begin position="350"/>
        <end position="389"/>
    </location>
</feature>
<feature type="region of interest" description="Disordered" evidence="2">
    <location>
        <begin position="24"/>
        <end position="111"/>
    </location>
</feature>
<feature type="compositionally biased region" description="Polar residues" evidence="2">
    <location>
        <begin position="93"/>
        <end position="109"/>
    </location>
</feature>
<protein>
    <submittedName>
        <fullName evidence="3">Uncharacterized protein</fullName>
    </submittedName>
</protein>
<evidence type="ECO:0000256" key="1">
    <source>
        <dbReference type="SAM" id="Coils"/>
    </source>
</evidence>
<feature type="region of interest" description="Disordered" evidence="2">
    <location>
        <begin position="231"/>
        <end position="264"/>
    </location>
</feature>
<feature type="compositionally biased region" description="Polar residues" evidence="2">
    <location>
        <begin position="239"/>
        <end position="256"/>
    </location>
</feature>
<keyword evidence="1" id="KW-0175">Coiled coil</keyword>
<comment type="caution">
    <text evidence="3">The sequence shown here is derived from an EMBL/GenBank/DDBJ whole genome shotgun (WGS) entry which is preliminary data.</text>
</comment>
<sequence>MAEKSAVYTEAFGSTNVRSTVISKPDIPAIPDDEPADISRFRPVSVSRETSTNHSSEVKNKPEMPINLAPQDVPRSRKISFQSDSSVKEMKSVSIQRATGNNDSTSLSEQTDDEFHISKELVQRLKRTMKLRYSVGTHRIQVINLRRRNMELRRHALVDQNELVEQFGEQIAQNAFTGETFAKFKQLHEKLLYSVNELKGFEELLIERDKRLTDLEMKVQEREEGLNHDLQHILPSGGTEYSSTQASMNEQASVSISTESSDEDDPLLEEYYDSVGDVQVSRERLRALEVDFQHKMARIARTIRPGKKVKTDDQVILNTYNMNREKLVKELTEAVEKASQLKQKCLDNSLYPDGSIGGDDPPEGIPKNTQGPGLHGSSTSDNVRSSSHNFHRFPRSKTIVGHRATHSNDITDRIQDWLTDIFQANEDILLHIQPTEEASANFWERGEEIHIPPSGLSVMPVNADSSLSSRSCHPPQRWAGDKPRRRYSEPFLYSTAIRQAHPRG</sequence>
<evidence type="ECO:0000313" key="4">
    <source>
        <dbReference type="Proteomes" id="UP000799429"/>
    </source>
</evidence>
<reference evidence="3" key="1">
    <citation type="journal article" date="2020" name="Stud. Mycol.">
        <title>101 Dothideomycetes genomes: a test case for predicting lifestyles and emergence of pathogens.</title>
        <authorList>
            <person name="Haridas S."/>
            <person name="Albert R."/>
            <person name="Binder M."/>
            <person name="Bloem J."/>
            <person name="Labutti K."/>
            <person name="Salamov A."/>
            <person name="Andreopoulos B."/>
            <person name="Baker S."/>
            <person name="Barry K."/>
            <person name="Bills G."/>
            <person name="Bluhm B."/>
            <person name="Cannon C."/>
            <person name="Castanera R."/>
            <person name="Culley D."/>
            <person name="Daum C."/>
            <person name="Ezra D."/>
            <person name="Gonzalez J."/>
            <person name="Henrissat B."/>
            <person name="Kuo A."/>
            <person name="Liang C."/>
            <person name="Lipzen A."/>
            <person name="Lutzoni F."/>
            <person name="Magnuson J."/>
            <person name="Mondo S."/>
            <person name="Nolan M."/>
            <person name="Ohm R."/>
            <person name="Pangilinan J."/>
            <person name="Park H.-J."/>
            <person name="Ramirez L."/>
            <person name="Alfaro M."/>
            <person name="Sun H."/>
            <person name="Tritt A."/>
            <person name="Yoshinaga Y."/>
            <person name="Zwiers L.-H."/>
            <person name="Turgeon B."/>
            <person name="Goodwin S."/>
            <person name="Spatafora J."/>
            <person name="Crous P."/>
            <person name="Grigoriev I."/>
        </authorList>
    </citation>
    <scope>NUCLEOTIDE SEQUENCE</scope>
    <source>
        <strain evidence="3">CBS 101060</strain>
    </source>
</reference>
<organism evidence="3 4">
    <name type="scientific">Patellaria atrata CBS 101060</name>
    <dbReference type="NCBI Taxonomy" id="1346257"/>
    <lineage>
        <taxon>Eukaryota</taxon>
        <taxon>Fungi</taxon>
        <taxon>Dikarya</taxon>
        <taxon>Ascomycota</taxon>
        <taxon>Pezizomycotina</taxon>
        <taxon>Dothideomycetes</taxon>
        <taxon>Dothideomycetes incertae sedis</taxon>
        <taxon>Patellariales</taxon>
        <taxon>Patellariaceae</taxon>
        <taxon>Patellaria</taxon>
    </lineage>
</organism>